<dbReference type="PROSITE" id="PS51257">
    <property type="entry name" value="PROKAR_LIPOPROTEIN"/>
    <property type="match status" value="1"/>
</dbReference>
<feature type="region of interest" description="Disordered" evidence="3">
    <location>
        <begin position="240"/>
        <end position="307"/>
    </location>
</feature>
<evidence type="ECO:0008006" key="6">
    <source>
        <dbReference type="Google" id="ProtNLM"/>
    </source>
</evidence>
<dbReference type="KEGG" id="osu:NT6N_04850"/>
<organism evidence="5">
    <name type="scientific">Oceaniferula spumae</name>
    <dbReference type="NCBI Taxonomy" id="2979115"/>
    <lineage>
        <taxon>Bacteria</taxon>
        <taxon>Pseudomonadati</taxon>
        <taxon>Verrucomicrobiota</taxon>
        <taxon>Verrucomicrobiia</taxon>
        <taxon>Verrucomicrobiales</taxon>
        <taxon>Verrucomicrobiaceae</taxon>
        <taxon>Oceaniferula</taxon>
    </lineage>
</organism>
<feature type="region of interest" description="Disordered" evidence="3">
    <location>
        <begin position="368"/>
        <end position="397"/>
    </location>
</feature>
<gene>
    <name evidence="5" type="ORF">NT6N_04850</name>
</gene>
<evidence type="ECO:0000256" key="3">
    <source>
        <dbReference type="SAM" id="MobiDB-lite"/>
    </source>
</evidence>
<evidence type="ECO:0000313" key="5">
    <source>
        <dbReference type="EMBL" id="BDS05445.1"/>
    </source>
</evidence>
<keyword evidence="1" id="KW-0130">Cell adhesion</keyword>
<feature type="chain" id="PRO_5043557615" description="Lipoprotein" evidence="4">
    <location>
        <begin position="25"/>
        <end position="452"/>
    </location>
</feature>
<reference evidence="5" key="1">
    <citation type="submission" date="2024-07" db="EMBL/GenBank/DDBJ databases">
        <title>Complete genome sequence of Verrucomicrobiaceae bacterium NT6N.</title>
        <authorList>
            <person name="Huang C."/>
            <person name="Takami H."/>
            <person name="Hamasaki K."/>
        </authorList>
    </citation>
    <scope>NUCLEOTIDE SEQUENCE</scope>
    <source>
        <strain evidence="5">NT6N</strain>
    </source>
</reference>
<dbReference type="EMBL" id="AP026866">
    <property type="protein sequence ID" value="BDS05445.1"/>
    <property type="molecule type" value="Genomic_DNA"/>
</dbReference>
<dbReference type="AlphaFoldDB" id="A0AAT9FHK3"/>
<protein>
    <recommendedName>
        <fullName evidence="6">Lipoprotein</fullName>
    </recommendedName>
</protein>
<name>A0AAT9FHK3_9BACT</name>
<comment type="similarity">
    <text evidence="2">Belongs to the MafA family.</text>
</comment>
<dbReference type="Pfam" id="PF26521">
    <property type="entry name" value="MAFA_adhesin"/>
    <property type="match status" value="2"/>
</dbReference>
<keyword evidence="4" id="KW-0732">Signal</keyword>
<evidence type="ECO:0000256" key="4">
    <source>
        <dbReference type="SAM" id="SignalP"/>
    </source>
</evidence>
<sequence>MKVAKTYRLLILTAAMFGALTGCATFRGFPSHGGGKRFDEEQRIVAASVMHAGYKMDLRTLEPRKIALEVTSLPTTGSVHAGNTTIVGAFQDLLGYRMQPRLQTKRVLTQQDVEYVESAMIKQLRYDGFQVVSPKDAELYLVVLVDVLGTNFSRDDFLVAYRDHLKATCELTYYVVDAQTQKIIRRARSTASIAEYCELNVRFTPFSFKNSWVTDFHNEISMLPAQRVVSLSGPYDLAPVSELNKPYEPEPKGRKRKRGKKGQRFEDPVPFPLPAGHGGLVEPDGAGLLPNMPGKRKRIDDVDEEDDDLPEVQIDGTIMDKFKLLTAQAKKQMDDGNFTAARATMAEMRKLKPDAKTLENLEKRANRLEEKQRKQNKKADPSPAPDGAMNKTPGASSADDIAMLFPLPQHDIKKVNAQIEPLRGLAWERQHELIEQSVLALLGEDGAEVVFR</sequence>
<accession>A0AAT9FHK3</accession>
<feature type="compositionally biased region" description="Basic and acidic residues" evidence="3">
    <location>
        <begin position="368"/>
        <end position="380"/>
    </location>
</feature>
<feature type="compositionally biased region" description="Basic residues" evidence="3">
    <location>
        <begin position="253"/>
        <end position="262"/>
    </location>
</feature>
<dbReference type="InterPro" id="IPR058802">
    <property type="entry name" value="MafA-like"/>
</dbReference>
<evidence type="ECO:0000256" key="1">
    <source>
        <dbReference type="ARBA" id="ARBA00022889"/>
    </source>
</evidence>
<feature type="signal peptide" evidence="4">
    <location>
        <begin position="1"/>
        <end position="24"/>
    </location>
</feature>
<proteinExistence type="inferred from homology"/>
<evidence type="ECO:0000256" key="2">
    <source>
        <dbReference type="ARBA" id="ARBA00093781"/>
    </source>
</evidence>